<dbReference type="Proteomes" id="UP000887565">
    <property type="component" value="Unplaced"/>
</dbReference>
<evidence type="ECO:0000256" key="1">
    <source>
        <dbReference type="SAM" id="MobiDB-lite"/>
    </source>
</evidence>
<protein>
    <submittedName>
        <fullName evidence="3">Uncharacterized protein</fullName>
    </submittedName>
</protein>
<sequence>MAMQINELDDQQRRHLHRSGAPQREGSDNQTDHLEPRARGAGACLLTANSGKPIKKLDTATSPQPKNNILQMAKAKRNNIPRSPVPAKPDIKQLFTSSKEYLDKTMGLIWLLYETGESRSNMAIS</sequence>
<reference evidence="3" key="1">
    <citation type="submission" date="2022-11" db="UniProtKB">
        <authorList>
            <consortium name="WormBaseParasite"/>
        </authorList>
    </citation>
    <scope>IDENTIFICATION</scope>
</reference>
<proteinExistence type="predicted"/>
<feature type="compositionally biased region" description="Basic and acidic residues" evidence="1">
    <location>
        <begin position="25"/>
        <end position="38"/>
    </location>
</feature>
<name>A0A915I8V0_ROMCU</name>
<dbReference type="AlphaFoldDB" id="A0A915I8V0"/>
<accession>A0A915I8V0</accession>
<dbReference type="WBParaSite" id="nRc.2.0.1.t10188-RA">
    <property type="protein sequence ID" value="nRc.2.0.1.t10188-RA"/>
    <property type="gene ID" value="nRc.2.0.1.g10188"/>
</dbReference>
<evidence type="ECO:0000313" key="2">
    <source>
        <dbReference type="Proteomes" id="UP000887565"/>
    </source>
</evidence>
<evidence type="ECO:0000313" key="3">
    <source>
        <dbReference type="WBParaSite" id="nRc.2.0.1.t10188-RA"/>
    </source>
</evidence>
<feature type="region of interest" description="Disordered" evidence="1">
    <location>
        <begin position="1"/>
        <end position="41"/>
    </location>
</feature>
<keyword evidence="2" id="KW-1185">Reference proteome</keyword>
<organism evidence="2 3">
    <name type="scientific">Romanomermis culicivorax</name>
    <name type="common">Nematode worm</name>
    <dbReference type="NCBI Taxonomy" id="13658"/>
    <lineage>
        <taxon>Eukaryota</taxon>
        <taxon>Metazoa</taxon>
        <taxon>Ecdysozoa</taxon>
        <taxon>Nematoda</taxon>
        <taxon>Enoplea</taxon>
        <taxon>Dorylaimia</taxon>
        <taxon>Mermithida</taxon>
        <taxon>Mermithoidea</taxon>
        <taxon>Mermithidae</taxon>
        <taxon>Romanomermis</taxon>
    </lineage>
</organism>